<evidence type="ECO:0000259" key="7">
    <source>
        <dbReference type="Pfam" id="PF05010"/>
    </source>
</evidence>
<evidence type="ECO:0000256" key="3">
    <source>
        <dbReference type="ARBA" id="ARBA00022490"/>
    </source>
</evidence>
<dbReference type="EMBL" id="FZQP02000349">
    <property type="protein sequence ID" value="VVC88571.1"/>
    <property type="molecule type" value="Genomic_DNA"/>
</dbReference>
<dbReference type="Proteomes" id="UP000324832">
    <property type="component" value="Unassembled WGS sequence"/>
</dbReference>
<feature type="domain" description="Transforming acidic coiled-coil-containing protein C-terminal" evidence="7">
    <location>
        <begin position="808"/>
        <end position="961"/>
    </location>
</feature>
<organism evidence="8 9">
    <name type="scientific">Leptidea sinapis</name>
    <dbReference type="NCBI Taxonomy" id="189913"/>
    <lineage>
        <taxon>Eukaryota</taxon>
        <taxon>Metazoa</taxon>
        <taxon>Ecdysozoa</taxon>
        <taxon>Arthropoda</taxon>
        <taxon>Hexapoda</taxon>
        <taxon>Insecta</taxon>
        <taxon>Pterygota</taxon>
        <taxon>Neoptera</taxon>
        <taxon>Endopterygota</taxon>
        <taxon>Lepidoptera</taxon>
        <taxon>Glossata</taxon>
        <taxon>Ditrysia</taxon>
        <taxon>Papilionoidea</taxon>
        <taxon>Pieridae</taxon>
        <taxon>Dismorphiinae</taxon>
        <taxon>Leptidea</taxon>
    </lineage>
</organism>
<dbReference type="Pfam" id="PF05010">
    <property type="entry name" value="TACC_C"/>
    <property type="match status" value="1"/>
</dbReference>
<keyword evidence="9" id="KW-1185">Reference proteome</keyword>
<sequence length="981" mass="110726">MGEVVHMDLDIIKDCFDDKENTFQNTSHPILTKVEKIHDISNISDNHVGPKGSAIKNDQGVNINQNLSKSSNLLLPEESLLKSCKSLPLQTLASEKFGCMNRQLTARQSSLDIVQRNNATLTTSTTDMIEDNHALPLKTIPLAHTLDNKLYSRGLKNNLTAIRLSETSLAAFESASKQDLSINLDMTRLAKDVASTKNLNHDSLSNQISKNLDTEVQLEEDKLFNFAISSALNNSNSCVEDVNQDSTLEYMDISFNVSVKSIIKDQKQSSTIDENNLTESDSEFQDCETTLNKSGYLSILNTETQELVDKDNCMIDNKMNIIFQDQLIQSNKFEIKEPMGNENSICKNLSMNLSNDKKNTNSQIKNIILDHMNIHSHINASNSSEESNMISISKESGASQINENRAEIVFPIHVANNVGSVNVIKSIEKIKDDTVKPPYLLVSDDNQANPNFIQNTLIINSSPTDKKSECAAAKVSNSSEVLNKVCVHMTTVTEEIDNHQREEITLFDHSLATESNSINATKPSVIQNTALVCPLKVQETRKIKSSNEKNDTIVKETQSNIREVSNECDGTIITETANSCNNVIDNIQNINLIDFENLPINDVKNNNGEIFIDAETFELFLNKNIKNVVIDSGKESLFLKFDPLFAQRLSLVSQNKDLGKDFFQKNNSHVGDNNVPQGLNNLASCSVNRELSDCVSEEYTNVVNTCKPIMAVSPTPNSVAAIKSTKLTRDNRQLITLSSPAMAAIEQMLSYNGNSHTSLLDQDITIHNINPLQICLREMLARKETDVNRIQSQNEDLKDRLIEAEYQVKFLKHKSEETLRDYANINERVKKKTEMNKKIAAVLEEYERKIESLVSNLDHYRKCNSDERAKLLRECDEQAGHVSSIEYSYNDLFCKYKKNKQIILSLKLNEDEYKKTFENIDERVLEMQTNYKLLKQNTTVKLNDANEEYEKMMKVHEAEKESHDTKQHLYHTKGVRLAIEI</sequence>
<comment type="similarity">
    <text evidence="2">Belongs to the TACC family.</text>
</comment>
<evidence type="ECO:0000256" key="4">
    <source>
        <dbReference type="ARBA" id="ARBA00023054"/>
    </source>
</evidence>
<name>A0A5E4PUJ6_9NEOP</name>
<dbReference type="AlphaFoldDB" id="A0A5E4PUJ6"/>
<evidence type="ECO:0000256" key="2">
    <source>
        <dbReference type="ARBA" id="ARBA00009423"/>
    </source>
</evidence>
<proteinExistence type="inferred from homology"/>
<protein>
    <recommendedName>
        <fullName evidence="7">Transforming acidic coiled-coil-containing protein C-terminal domain-containing protein</fullName>
    </recommendedName>
</protein>
<feature type="coiled-coil region" evidence="6">
    <location>
        <begin position="780"/>
        <end position="863"/>
    </location>
</feature>
<gene>
    <name evidence="8" type="ORF">LSINAPIS_LOCUS1912</name>
</gene>
<feature type="coiled-coil region" evidence="6">
    <location>
        <begin position="935"/>
        <end position="966"/>
    </location>
</feature>
<reference evidence="8 9" key="1">
    <citation type="submission" date="2017-07" db="EMBL/GenBank/DDBJ databases">
        <authorList>
            <person name="Talla V."/>
            <person name="Backstrom N."/>
        </authorList>
    </citation>
    <scope>NUCLEOTIDE SEQUENCE [LARGE SCALE GENOMIC DNA]</scope>
</reference>
<accession>A0A5E4PUJ6</accession>
<keyword evidence="4 6" id="KW-0175">Coiled coil</keyword>
<evidence type="ECO:0000256" key="1">
    <source>
        <dbReference type="ARBA" id="ARBA00004245"/>
    </source>
</evidence>
<keyword evidence="5" id="KW-0206">Cytoskeleton</keyword>
<evidence type="ECO:0000313" key="8">
    <source>
        <dbReference type="EMBL" id="VVC88571.1"/>
    </source>
</evidence>
<comment type="subcellular location">
    <subcellularLocation>
        <location evidence="1">Cytoplasm</location>
        <location evidence="1">Cytoskeleton</location>
    </subcellularLocation>
</comment>
<evidence type="ECO:0000256" key="6">
    <source>
        <dbReference type="SAM" id="Coils"/>
    </source>
</evidence>
<evidence type="ECO:0000313" key="9">
    <source>
        <dbReference type="Proteomes" id="UP000324832"/>
    </source>
</evidence>
<keyword evidence="3" id="KW-0963">Cytoplasm</keyword>
<dbReference type="InterPro" id="IPR007707">
    <property type="entry name" value="TACC_C"/>
</dbReference>
<dbReference type="GO" id="GO:0005856">
    <property type="term" value="C:cytoskeleton"/>
    <property type="evidence" value="ECO:0007669"/>
    <property type="project" value="UniProtKB-SubCell"/>
</dbReference>
<evidence type="ECO:0000256" key="5">
    <source>
        <dbReference type="ARBA" id="ARBA00023212"/>
    </source>
</evidence>